<protein>
    <submittedName>
        <fullName evidence="1">Uncharacterized protein</fullName>
    </submittedName>
</protein>
<proteinExistence type="predicted"/>
<comment type="caution">
    <text evidence="1">The sequence shown here is derived from an EMBL/GenBank/DDBJ whole genome shotgun (WGS) entry which is preliminary data.</text>
</comment>
<organism evidence="1 2">
    <name type="scientific">Paenibacillus amylolyticus</name>
    <dbReference type="NCBI Taxonomy" id="1451"/>
    <lineage>
        <taxon>Bacteria</taxon>
        <taxon>Bacillati</taxon>
        <taxon>Bacillota</taxon>
        <taxon>Bacilli</taxon>
        <taxon>Bacillales</taxon>
        <taxon>Paenibacillaceae</taxon>
        <taxon>Paenibacillus</taxon>
    </lineage>
</organism>
<accession>A0A1R1BNL8</accession>
<reference evidence="1 2" key="1">
    <citation type="submission" date="2016-11" db="EMBL/GenBank/DDBJ databases">
        <title>Paenibacillus species isolates.</title>
        <authorList>
            <person name="Beno S.M."/>
        </authorList>
    </citation>
    <scope>NUCLEOTIDE SEQUENCE [LARGE SCALE GENOMIC DNA]</scope>
    <source>
        <strain evidence="1 2">FSL H8-0246</strain>
    </source>
</reference>
<gene>
    <name evidence="1" type="ORF">BK131_20990</name>
</gene>
<dbReference type="EMBL" id="MRTJ01000010">
    <property type="protein sequence ID" value="OMF11429.1"/>
    <property type="molecule type" value="Genomic_DNA"/>
</dbReference>
<evidence type="ECO:0000313" key="1">
    <source>
        <dbReference type="EMBL" id="OMF11429.1"/>
    </source>
</evidence>
<dbReference type="Proteomes" id="UP000187134">
    <property type="component" value="Unassembled WGS sequence"/>
</dbReference>
<evidence type="ECO:0000313" key="2">
    <source>
        <dbReference type="Proteomes" id="UP000187134"/>
    </source>
</evidence>
<name>A0A1R1BNL8_PAEAM</name>
<dbReference type="RefSeq" id="WP_076333146.1">
    <property type="nucleotide sequence ID" value="NZ_MRTJ01000010.1"/>
</dbReference>
<sequence>MNQFHNHANLGWDSVCNLGSAERGAEPEAWNETRNDWNKIGWALAWGVINTTQRITVYSVQPEGLIVHCVPLSEAGGCPIAQVEGVFTENWVVHSGFRK</sequence>
<dbReference type="AlphaFoldDB" id="A0A1R1BNL8"/>